<evidence type="ECO:0000313" key="1">
    <source>
        <dbReference type="EMBL" id="KAK4524106.1"/>
    </source>
</evidence>
<dbReference type="InterPro" id="IPR036866">
    <property type="entry name" value="RibonucZ/Hydroxyglut_hydro"/>
</dbReference>
<dbReference type="AlphaFoldDB" id="A0AAV9IA11"/>
<name>A0AAV9IA11_9RHOD</name>
<protein>
    <recommendedName>
        <fullName evidence="3">Metallo-beta-lactamase domain-containing protein</fullName>
    </recommendedName>
</protein>
<dbReference type="Gene3D" id="3.60.15.10">
    <property type="entry name" value="Ribonuclease Z/Hydroxyacylglutathione hydrolase-like"/>
    <property type="match status" value="1"/>
</dbReference>
<dbReference type="PANTHER" id="PTHR36142">
    <property type="entry name" value="METALLO-HYDROLASE/OXIDOREDUCTASE SUPERFAMILY PROTEIN"/>
    <property type="match status" value="1"/>
</dbReference>
<dbReference type="Proteomes" id="UP001300502">
    <property type="component" value="Unassembled WGS sequence"/>
</dbReference>
<reference evidence="1 2" key="1">
    <citation type="submission" date="2022-07" db="EMBL/GenBank/DDBJ databases">
        <title>Genome-wide signatures of adaptation to extreme environments.</title>
        <authorList>
            <person name="Cho C.H."/>
            <person name="Yoon H.S."/>
        </authorList>
    </citation>
    <scope>NUCLEOTIDE SEQUENCE [LARGE SCALE GENOMIC DNA]</scope>
    <source>
        <strain evidence="1 2">108.79 E11</strain>
    </source>
</reference>
<sequence>MLGICSQPIVAFSSVPGNIFLPCSHKPSTCGTKKYFHCRKHRRIQSASSRWVSCISYTPFEGNSWCLQINNLRIFVDPWLVGNLQFGPEFLFSGVKKSLKDWKLEDFGNIDLIVLSQGLPDHTHVPTLKRIDKNIPVIASIKAARICHNLGFRNIQVLKHGDSFKFHSVEISAYKGSLVGPPYEAPENGYLFESCHPPFRLYYEPHGNVPRQVLSELQTKSIDVLVVPVVNAAVKWMGFQFNLINEPSNVLQVVKHLQPRQLVPLMNNDLNISGILSYVIASKGSLEEFERSIRASGWRTQVLKPVIGEPCRLLKEESSYRVVGATVCPSPQEQT</sequence>
<dbReference type="Pfam" id="PF13483">
    <property type="entry name" value="Lactamase_B_3"/>
    <property type="match status" value="1"/>
</dbReference>
<keyword evidence="2" id="KW-1185">Reference proteome</keyword>
<accession>A0AAV9IA11</accession>
<evidence type="ECO:0000313" key="2">
    <source>
        <dbReference type="Proteomes" id="UP001300502"/>
    </source>
</evidence>
<organism evidence="1 2">
    <name type="scientific">Galdieria yellowstonensis</name>
    <dbReference type="NCBI Taxonomy" id="3028027"/>
    <lineage>
        <taxon>Eukaryota</taxon>
        <taxon>Rhodophyta</taxon>
        <taxon>Bangiophyceae</taxon>
        <taxon>Galdieriales</taxon>
        <taxon>Galdieriaceae</taxon>
        <taxon>Galdieria</taxon>
    </lineage>
</organism>
<dbReference type="EMBL" id="JANCYU010000021">
    <property type="protein sequence ID" value="KAK4524106.1"/>
    <property type="molecule type" value="Genomic_DNA"/>
</dbReference>
<dbReference type="PANTHER" id="PTHR36142:SF2">
    <property type="entry name" value="METALLO-HYDROLASE_OXIDOREDUCTASE SUPERFAMILY PROTEIN"/>
    <property type="match status" value="1"/>
</dbReference>
<dbReference type="SUPFAM" id="SSF56281">
    <property type="entry name" value="Metallo-hydrolase/oxidoreductase"/>
    <property type="match status" value="1"/>
</dbReference>
<proteinExistence type="predicted"/>
<comment type="caution">
    <text evidence="1">The sequence shown here is derived from an EMBL/GenBank/DDBJ whole genome shotgun (WGS) entry which is preliminary data.</text>
</comment>
<gene>
    <name evidence="1" type="ORF">GAYE_SCF01G2005</name>
</gene>
<evidence type="ECO:0008006" key="3">
    <source>
        <dbReference type="Google" id="ProtNLM"/>
    </source>
</evidence>